<evidence type="ECO:0000256" key="15">
    <source>
        <dbReference type="ARBA" id="ARBA00023034"/>
    </source>
</evidence>
<evidence type="ECO:0000256" key="1">
    <source>
        <dbReference type="ARBA" id="ARBA00004240"/>
    </source>
</evidence>
<dbReference type="Proteomes" id="UP000838756">
    <property type="component" value="Unassembled WGS sequence"/>
</dbReference>
<keyword evidence="18" id="KW-0325">Glycoprotein</keyword>
<gene>
    <name evidence="25" type="primary">jg26495</name>
    <name evidence="25" type="ORF">PAEG_LOCUS19091</name>
</gene>
<feature type="signal peptide" evidence="22">
    <location>
        <begin position="1"/>
        <end position="19"/>
    </location>
</feature>
<dbReference type="AlphaFoldDB" id="A0A8S4RWS5"/>
<feature type="domain" description="Peptidase M28" evidence="24">
    <location>
        <begin position="322"/>
        <end position="509"/>
    </location>
</feature>
<evidence type="ECO:0000256" key="16">
    <source>
        <dbReference type="ARBA" id="ARBA00023049"/>
    </source>
</evidence>
<dbReference type="FunFam" id="3.50.30.30:FF:000009">
    <property type="entry name" value="Carboxypeptidase Q"/>
    <property type="match status" value="1"/>
</dbReference>
<dbReference type="Pfam" id="PF04389">
    <property type="entry name" value="Peptidase_M28"/>
    <property type="match status" value="1"/>
</dbReference>
<evidence type="ECO:0000256" key="11">
    <source>
        <dbReference type="ARBA" id="ARBA00022729"/>
    </source>
</evidence>
<protein>
    <recommendedName>
        <fullName evidence="6">Carboxypeptidase Q</fullName>
    </recommendedName>
    <alternativeName>
        <fullName evidence="21">Plasma glutamate carboxypeptidase</fullName>
    </alternativeName>
</protein>
<dbReference type="GO" id="GO:0005764">
    <property type="term" value="C:lysosome"/>
    <property type="evidence" value="ECO:0007669"/>
    <property type="project" value="UniProtKB-SubCell"/>
</dbReference>
<comment type="similarity">
    <text evidence="5">Belongs to the peptidase M28 family.</text>
</comment>
<dbReference type="InterPro" id="IPR039866">
    <property type="entry name" value="CPQ"/>
</dbReference>
<dbReference type="OrthoDB" id="10013407at2759"/>
<accession>A0A8S4RWS5</accession>
<evidence type="ECO:0000256" key="22">
    <source>
        <dbReference type="SAM" id="SignalP"/>
    </source>
</evidence>
<keyword evidence="16" id="KW-0482">Metalloprotease</keyword>
<proteinExistence type="inferred from homology"/>
<evidence type="ECO:0000256" key="8">
    <source>
        <dbReference type="ARBA" id="ARBA00022645"/>
    </source>
</evidence>
<comment type="subcellular location">
    <subcellularLocation>
        <location evidence="1">Endoplasmic reticulum</location>
    </subcellularLocation>
    <subcellularLocation>
        <location evidence="3">Golgi apparatus</location>
    </subcellularLocation>
    <subcellularLocation>
        <location evidence="2">Lysosome</location>
    </subcellularLocation>
    <subcellularLocation>
        <location evidence="4">Secreted</location>
    </subcellularLocation>
</comment>
<dbReference type="GO" id="GO:0005615">
    <property type="term" value="C:extracellular space"/>
    <property type="evidence" value="ECO:0007669"/>
    <property type="project" value="TreeGrafter"/>
</dbReference>
<dbReference type="Gene3D" id="3.50.30.30">
    <property type="match status" value="1"/>
</dbReference>
<evidence type="ECO:0000259" key="24">
    <source>
        <dbReference type="Pfam" id="PF04389"/>
    </source>
</evidence>
<evidence type="ECO:0000256" key="20">
    <source>
        <dbReference type="ARBA" id="ARBA00025833"/>
    </source>
</evidence>
<dbReference type="GO" id="GO:0004180">
    <property type="term" value="F:carboxypeptidase activity"/>
    <property type="evidence" value="ECO:0007669"/>
    <property type="project" value="UniProtKB-KW"/>
</dbReference>
<dbReference type="InterPro" id="IPR007484">
    <property type="entry name" value="Peptidase_M28"/>
</dbReference>
<dbReference type="PANTHER" id="PTHR12053:SF3">
    <property type="entry name" value="CARBOXYPEPTIDASE Q"/>
    <property type="match status" value="1"/>
</dbReference>
<evidence type="ECO:0000256" key="3">
    <source>
        <dbReference type="ARBA" id="ARBA00004555"/>
    </source>
</evidence>
<evidence type="ECO:0000256" key="18">
    <source>
        <dbReference type="ARBA" id="ARBA00023180"/>
    </source>
</evidence>
<keyword evidence="9" id="KW-0645">Protease</keyword>
<organism evidence="25 26">
    <name type="scientific">Pararge aegeria aegeria</name>
    <dbReference type="NCBI Taxonomy" id="348720"/>
    <lineage>
        <taxon>Eukaryota</taxon>
        <taxon>Metazoa</taxon>
        <taxon>Ecdysozoa</taxon>
        <taxon>Arthropoda</taxon>
        <taxon>Hexapoda</taxon>
        <taxon>Insecta</taxon>
        <taxon>Pterygota</taxon>
        <taxon>Neoptera</taxon>
        <taxon>Endopterygota</taxon>
        <taxon>Lepidoptera</taxon>
        <taxon>Glossata</taxon>
        <taxon>Ditrysia</taxon>
        <taxon>Papilionoidea</taxon>
        <taxon>Nymphalidae</taxon>
        <taxon>Satyrinae</taxon>
        <taxon>Satyrini</taxon>
        <taxon>Parargina</taxon>
        <taxon>Pararge</taxon>
    </lineage>
</organism>
<reference evidence="25" key="1">
    <citation type="submission" date="2022-03" db="EMBL/GenBank/DDBJ databases">
        <authorList>
            <person name="Lindestad O."/>
        </authorList>
    </citation>
    <scope>NUCLEOTIDE SEQUENCE</scope>
</reference>
<keyword evidence="17" id="KW-0865">Zymogen</keyword>
<evidence type="ECO:0000259" key="23">
    <source>
        <dbReference type="Pfam" id="PF02225"/>
    </source>
</evidence>
<dbReference type="EMBL" id="CAKXAJ010025706">
    <property type="protein sequence ID" value="CAH2242868.1"/>
    <property type="molecule type" value="Genomic_DNA"/>
</dbReference>
<evidence type="ECO:0000256" key="14">
    <source>
        <dbReference type="ARBA" id="ARBA00022833"/>
    </source>
</evidence>
<evidence type="ECO:0000256" key="9">
    <source>
        <dbReference type="ARBA" id="ARBA00022670"/>
    </source>
</evidence>
<keyword evidence="14" id="KW-0862">Zinc</keyword>
<evidence type="ECO:0000313" key="25">
    <source>
        <dbReference type="EMBL" id="CAH2242868.1"/>
    </source>
</evidence>
<dbReference type="GO" id="GO:0006508">
    <property type="term" value="P:proteolysis"/>
    <property type="evidence" value="ECO:0007669"/>
    <property type="project" value="UniProtKB-KW"/>
</dbReference>
<keyword evidence="15" id="KW-0333">Golgi apparatus</keyword>
<dbReference type="InterPro" id="IPR003137">
    <property type="entry name" value="PA_domain"/>
</dbReference>
<evidence type="ECO:0000313" key="26">
    <source>
        <dbReference type="Proteomes" id="UP000838756"/>
    </source>
</evidence>
<feature type="domain" description="PA" evidence="23">
    <location>
        <begin position="214"/>
        <end position="294"/>
    </location>
</feature>
<dbReference type="PANTHER" id="PTHR12053">
    <property type="entry name" value="PROTEASE FAMILY M28 PLASMA GLUTAMATE CARBOXYPEPTIDASE-RELATED"/>
    <property type="match status" value="1"/>
</dbReference>
<evidence type="ECO:0000256" key="10">
    <source>
        <dbReference type="ARBA" id="ARBA00022723"/>
    </source>
</evidence>
<evidence type="ECO:0000256" key="6">
    <source>
        <dbReference type="ARBA" id="ARBA00014116"/>
    </source>
</evidence>
<evidence type="ECO:0000256" key="19">
    <source>
        <dbReference type="ARBA" id="ARBA00023228"/>
    </source>
</evidence>
<keyword evidence="11 22" id="KW-0732">Signal</keyword>
<dbReference type="Pfam" id="PF02225">
    <property type="entry name" value="PA"/>
    <property type="match status" value="1"/>
</dbReference>
<evidence type="ECO:0000256" key="5">
    <source>
        <dbReference type="ARBA" id="ARBA00010918"/>
    </source>
</evidence>
<dbReference type="GO" id="GO:0043171">
    <property type="term" value="P:peptide catabolic process"/>
    <property type="evidence" value="ECO:0007669"/>
    <property type="project" value="TreeGrafter"/>
</dbReference>
<evidence type="ECO:0000256" key="12">
    <source>
        <dbReference type="ARBA" id="ARBA00022801"/>
    </source>
</evidence>
<dbReference type="Gene3D" id="3.40.630.10">
    <property type="entry name" value="Zn peptidases"/>
    <property type="match status" value="1"/>
</dbReference>
<keyword evidence="19" id="KW-0458">Lysosome</keyword>
<dbReference type="GO" id="GO:0046872">
    <property type="term" value="F:metal ion binding"/>
    <property type="evidence" value="ECO:0007669"/>
    <property type="project" value="UniProtKB-KW"/>
</dbReference>
<evidence type="ECO:0000256" key="2">
    <source>
        <dbReference type="ARBA" id="ARBA00004371"/>
    </source>
</evidence>
<evidence type="ECO:0000256" key="21">
    <source>
        <dbReference type="ARBA" id="ARBA00033328"/>
    </source>
</evidence>
<dbReference type="GO" id="GO:0005794">
    <property type="term" value="C:Golgi apparatus"/>
    <property type="evidence" value="ECO:0007669"/>
    <property type="project" value="UniProtKB-SubCell"/>
</dbReference>
<keyword evidence="12" id="KW-0378">Hydrolase</keyword>
<comment type="caution">
    <text evidence="25">The sequence shown here is derived from an EMBL/GenBank/DDBJ whole genome shotgun (WGS) entry which is preliminary data.</text>
</comment>
<dbReference type="SUPFAM" id="SSF53187">
    <property type="entry name" value="Zn-dependent exopeptidases"/>
    <property type="match status" value="1"/>
</dbReference>
<keyword evidence="13" id="KW-0256">Endoplasmic reticulum</keyword>
<comment type="subunit">
    <text evidence="20">Homodimer. The monomeric form is inactive while the homodimer is active.</text>
</comment>
<name>A0A8S4RWS5_9NEOP</name>
<sequence length="525" mass="58864">MFVVVWKVFVLLIISQVHSEPMKIKSYSEQNSCDIGKLADEIASYDKVVKDIIDYVVRGPFKWKTYDDEAKVIQEYSPACKSLLGEDLIKEIGSYRHVKDEILRYVLDGDFKRKTFDELAKFVDLFGARPSGSKVLEESIDYMIKLTREEGIEHIVTEDVEVPHWVRGTEKLTMVQPRIKDIALLGLGRSISTPPNGISAEVVVVHSFDELAKIPNKEVEGKIVLYDPKFTSYGETVIYRSQGAAKAAEKGAVASLVRSIAPFSINTPHTGSQNYDEKVKKIPTAAISLEDADLIRRIYNRKEKIVLNITMSSTYDTKVSRNTLIDLKGTNYPEQLVIVSGHIDSWDVGQGAMDDGGGLFVSWAAPVILKRLNLRPKRTLRSIFWTAEELGLVGAYAYEEKHRNENNKINFIMESDEGTFAPRGLEVAGTPKARCIVAEILKLFESVNATTLVESNSPGSDITVLIQKGIPGASLHNANERYFWFHHTEGDTMNVEDRDELDLCTAFWTAVAYIIADISADIPRY</sequence>
<evidence type="ECO:0000256" key="17">
    <source>
        <dbReference type="ARBA" id="ARBA00023145"/>
    </source>
</evidence>
<dbReference type="GO" id="GO:0005783">
    <property type="term" value="C:endoplasmic reticulum"/>
    <property type="evidence" value="ECO:0007669"/>
    <property type="project" value="UniProtKB-SubCell"/>
</dbReference>
<keyword evidence="26" id="KW-1185">Reference proteome</keyword>
<evidence type="ECO:0000256" key="7">
    <source>
        <dbReference type="ARBA" id="ARBA00022525"/>
    </source>
</evidence>
<evidence type="ECO:0000256" key="13">
    <source>
        <dbReference type="ARBA" id="ARBA00022824"/>
    </source>
</evidence>
<keyword evidence="8" id="KW-0121">Carboxypeptidase</keyword>
<keyword evidence="10" id="KW-0479">Metal-binding</keyword>
<dbReference type="FunFam" id="3.40.630.10:FF:000036">
    <property type="entry name" value="Carboxypeptidase Q"/>
    <property type="match status" value="1"/>
</dbReference>
<keyword evidence="7" id="KW-0964">Secreted</keyword>
<dbReference type="GO" id="GO:0070573">
    <property type="term" value="F:metallodipeptidase activity"/>
    <property type="evidence" value="ECO:0007669"/>
    <property type="project" value="InterPro"/>
</dbReference>
<evidence type="ECO:0000256" key="4">
    <source>
        <dbReference type="ARBA" id="ARBA00004613"/>
    </source>
</evidence>
<feature type="chain" id="PRO_5035741710" description="Carboxypeptidase Q" evidence="22">
    <location>
        <begin position="20"/>
        <end position="525"/>
    </location>
</feature>